<keyword evidence="3" id="KW-1185">Reference proteome</keyword>
<protein>
    <submittedName>
        <fullName evidence="2">Uncharacterized protein</fullName>
    </submittedName>
</protein>
<dbReference type="EMBL" id="PGOL01000675">
    <property type="protein sequence ID" value="PKI66385.1"/>
    <property type="molecule type" value="Genomic_DNA"/>
</dbReference>
<name>A0A2I0KCX7_PUNGR</name>
<dbReference type="Proteomes" id="UP000233551">
    <property type="component" value="Unassembled WGS sequence"/>
</dbReference>
<dbReference type="AlphaFoldDB" id="A0A2I0KCX7"/>
<evidence type="ECO:0000313" key="3">
    <source>
        <dbReference type="Proteomes" id="UP000233551"/>
    </source>
</evidence>
<accession>A0A2I0KCX7</accession>
<proteinExistence type="predicted"/>
<organism evidence="2 3">
    <name type="scientific">Punica granatum</name>
    <name type="common">Pomegranate</name>
    <dbReference type="NCBI Taxonomy" id="22663"/>
    <lineage>
        <taxon>Eukaryota</taxon>
        <taxon>Viridiplantae</taxon>
        <taxon>Streptophyta</taxon>
        <taxon>Embryophyta</taxon>
        <taxon>Tracheophyta</taxon>
        <taxon>Spermatophyta</taxon>
        <taxon>Magnoliopsida</taxon>
        <taxon>eudicotyledons</taxon>
        <taxon>Gunneridae</taxon>
        <taxon>Pentapetalae</taxon>
        <taxon>rosids</taxon>
        <taxon>malvids</taxon>
        <taxon>Myrtales</taxon>
        <taxon>Lythraceae</taxon>
        <taxon>Punica</taxon>
    </lineage>
</organism>
<sequence length="61" mass="6207">MAIEPPARGREEGGPNRLGAPPPNLEPDSDGGSPSLSGRDVITVLQLNSEASPTPSRSPSS</sequence>
<evidence type="ECO:0000313" key="2">
    <source>
        <dbReference type="EMBL" id="PKI66385.1"/>
    </source>
</evidence>
<comment type="caution">
    <text evidence="2">The sequence shown here is derived from an EMBL/GenBank/DDBJ whole genome shotgun (WGS) entry which is preliminary data.</text>
</comment>
<reference evidence="2 3" key="1">
    <citation type="submission" date="2017-11" db="EMBL/GenBank/DDBJ databases">
        <title>De-novo sequencing of pomegranate (Punica granatum L.) genome.</title>
        <authorList>
            <person name="Akparov Z."/>
            <person name="Amiraslanov A."/>
            <person name="Hajiyeva S."/>
            <person name="Abbasov M."/>
            <person name="Kaur K."/>
            <person name="Hamwieh A."/>
            <person name="Solovyev V."/>
            <person name="Salamov A."/>
            <person name="Braich B."/>
            <person name="Kosarev P."/>
            <person name="Mahmoud A."/>
            <person name="Hajiyev E."/>
            <person name="Babayeva S."/>
            <person name="Izzatullayeva V."/>
            <person name="Mammadov A."/>
            <person name="Mammadov A."/>
            <person name="Sharifova S."/>
            <person name="Ojaghi J."/>
            <person name="Eynullazada K."/>
            <person name="Bayramov B."/>
            <person name="Abdulazimova A."/>
            <person name="Shahmuradov I."/>
        </authorList>
    </citation>
    <scope>NUCLEOTIDE SEQUENCE [LARGE SCALE GENOMIC DNA]</scope>
    <source>
        <strain evidence="3">cv. AG2017</strain>
        <tissue evidence="2">Leaf</tissue>
    </source>
</reference>
<gene>
    <name evidence="2" type="ORF">CRG98_013187</name>
</gene>
<feature type="region of interest" description="Disordered" evidence="1">
    <location>
        <begin position="1"/>
        <end position="40"/>
    </location>
</feature>
<evidence type="ECO:0000256" key="1">
    <source>
        <dbReference type="SAM" id="MobiDB-lite"/>
    </source>
</evidence>